<dbReference type="AlphaFoldDB" id="A0AAD7XTB1"/>
<dbReference type="InterPro" id="IPR029058">
    <property type="entry name" value="AB_hydrolase_fold"/>
</dbReference>
<protein>
    <recommendedName>
        <fullName evidence="3">DUF2235 domain-containing protein</fullName>
    </recommendedName>
</protein>
<evidence type="ECO:0000313" key="2">
    <source>
        <dbReference type="Proteomes" id="UP001230188"/>
    </source>
</evidence>
<comment type="caution">
    <text evidence="1">The sequence shown here is derived from an EMBL/GenBank/DDBJ whole genome shotgun (WGS) entry which is preliminary data.</text>
</comment>
<evidence type="ECO:0000313" key="1">
    <source>
        <dbReference type="EMBL" id="KAJ8611647.1"/>
    </source>
</evidence>
<accession>A0AAD7XTB1</accession>
<reference evidence="1" key="1">
    <citation type="submission" date="2023-01" db="EMBL/GenBank/DDBJ databases">
        <title>Metagenome sequencing of chrysophaentin producing Chrysophaeum taylorii.</title>
        <authorList>
            <person name="Davison J."/>
            <person name="Bewley C."/>
        </authorList>
    </citation>
    <scope>NUCLEOTIDE SEQUENCE</scope>
    <source>
        <strain evidence="1">NIES-1699</strain>
    </source>
</reference>
<keyword evidence="2" id="KW-1185">Reference proteome</keyword>
<proteinExistence type="predicted"/>
<gene>
    <name evidence="1" type="ORF">CTAYLR_007881</name>
</gene>
<dbReference type="SUPFAM" id="SSF53474">
    <property type="entry name" value="alpha/beta-Hydrolases"/>
    <property type="match status" value="1"/>
</dbReference>
<sequence>MPTLTVFWEGTANTLNPPTTQIGLFAAATMAIDITHEGGLPYRRETSLRSPPRDHFKMAFDGCAVTNGMLGLLFAVGLRQQARRVKTRIEQLLAAYGQTVKCNVLGLSRGGVAAIFLAQALECYDKTAVELNLLLFDPVPGDQTWSGFPYTGSFAKDLSNCASLRRVLAVYPHEPLPDITFHAPLLCAYPRECDVEEDVTLGCHQGALFATRRSTHTVHRASNLSFRRIVNFFEEVGTPLDLDSYFSYQPTDTDCLAICREALAKNQATRRKPHDGTARGRLLVRRSVGLFLNKYHKALESKHEDHIDDRIFRETFRKPQFMLDIECPDAQRACF</sequence>
<name>A0AAD7XTB1_9STRA</name>
<dbReference type="EMBL" id="JAQMWT010000066">
    <property type="protein sequence ID" value="KAJ8611647.1"/>
    <property type="molecule type" value="Genomic_DNA"/>
</dbReference>
<organism evidence="1 2">
    <name type="scientific">Chrysophaeum taylorii</name>
    <dbReference type="NCBI Taxonomy" id="2483200"/>
    <lineage>
        <taxon>Eukaryota</taxon>
        <taxon>Sar</taxon>
        <taxon>Stramenopiles</taxon>
        <taxon>Ochrophyta</taxon>
        <taxon>Pelagophyceae</taxon>
        <taxon>Pelagomonadales</taxon>
        <taxon>Pelagomonadaceae</taxon>
        <taxon>Chrysophaeum</taxon>
    </lineage>
</organism>
<dbReference type="Proteomes" id="UP001230188">
    <property type="component" value="Unassembled WGS sequence"/>
</dbReference>
<evidence type="ECO:0008006" key="3">
    <source>
        <dbReference type="Google" id="ProtNLM"/>
    </source>
</evidence>